<dbReference type="Proteomes" id="UP000000311">
    <property type="component" value="Unassembled WGS sequence"/>
</dbReference>
<organism evidence="3">
    <name type="scientific">Camponotus floridanus</name>
    <name type="common">Florida carpenter ant</name>
    <dbReference type="NCBI Taxonomy" id="104421"/>
    <lineage>
        <taxon>Eukaryota</taxon>
        <taxon>Metazoa</taxon>
        <taxon>Ecdysozoa</taxon>
        <taxon>Arthropoda</taxon>
        <taxon>Hexapoda</taxon>
        <taxon>Insecta</taxon>
        <taxon>Pterygota</taxon>
        <taxon>Neoptera</taxon>
        <taxon>Endopterygota</taxon>
        <taxon>Hymenoptera</taxon>
        <taxon>Apocrita</taxon>
        <taxon>Aculeata</taxon>
        <taxon>Formicoidea</taxon>
        <taxon>Formicidae</taxon>
        <taxon>Formicinae</taxon>
        <taxon>Camponotus</taxon>
    </lineage>
</organism>
<feature type="compositionally biased region" description="Basic and acidic residues" evidence="1">
    <location>
        <begin position="71"/>
        <end position="103"/>
    </location>
</feature>
<keyword evidence="3" id="KW-1185">Reference proteome</keyword>
<dbReference type="InParanoid" id="E2AFU3"/>
<dbReference type="EMBL" id="GL439158">
    <property type="protein sequence ID" value="EFN67692.1"/>
    <property type="molecule type" value="Genomic_DNA"/>
</dbReference>
<feature type="region of interest" description="Disordered" evidence="1">
    <location>
        <begin position="1"/>
        <end position="103"/>
    </location>
</feature>
<reference evidence="2 3" key="1">
    <citation type="journal article" date="2010" name="Science">
        <title>Genomic comparison of the ants Camponotus floridanus and Harpegnathos saltator.</title>
        <authorList>
            <person name="Bonasio R."/>
            <person name="Zhang G."/>
            <person name="Ye C."/>
            <person name="Mutti N.S."/>
            <person name="Fang X."/>
            <person name="Qin N."/>
            <person name="Donahue G."/>
            <person name="Yang P."/>
            <person name="Li Q."/>
            <person name="Li C."/>
            <person name="Zhang P."/>
            <person name="Huang Z."/>
            <person name="Berger S.L."/>
            <person name="Reinberg D."/>
            <person name="Wang J."/>
            <person name="Liebig J."/>
        </authorList>
    </citation>
    <scope>NUCLEOTIDE SEQUENCE [LARGE SCALE GENOMIC DNA]</scope>
    <source>
        <strain evidence="3">C129</strain>
    </source>
</reference>
<protein>
    <submittedName>
        <fullName evidence="2">Uncharacterized protein</fullName>
    </submittedName>
</protein>
<evidence type="ECO:0000313" key="2">
    <source>
        <dbReference type="EMBL" id="EFN67692.1"/>
    </source>
</evidence>
<gene>
    <name evidence="2" type="ORF">EAG_03255</name>
</gene>
<dbReference type="AlphaFoldDB" id="E2AFU3"/>
<sequence length="103" mass="11874">MDPPAALPSRTRLLPSREPLSSSEKTRPPLPATMSLRSSYHLHRPSPPPLLTGSDRHRHHRAIAIAAKTNKTSEKNGSRMQREKKERGFCERRREEERDEERS</sequence>
<name>E2AFU3_CAMFO</name>
<feature type="compositionally biased region" description="Low complexity" evidence="1">
    <location>
        <begin position="7"/>
        <end position="23"/>
    </location>
</feature>
<evidence type="ECO:0000256" key="1">
    <source>
        <dbReference type="SAM" id="MobiDB-lite"/>
    </source>
</evidence>
<proteinExistence type="predicted"/>
<evidence type="ECO:0000313" key="3">
    <source>
        <dbReference type="Proteomes" id="UP000000311"/>
    </source>
</evidence>
<accession>E2AFU3</accession>